<dbReference type="EMBL" id="LR796235">
    <property type="protein sequence ID" value="CAB4130194.1"/>
    <property type="molecule type" value="Genomic_DNA"/>
</dbReference>
<name>A0A6J5L735_9CAUD</name>
<organism evidence="1">
    <name type="scientific">uncultured Caudovirales phage</name>
    <dbReference type="NCBI Taxonomy" id="2100421"/>
    <lineage>
        <taxon>Viruses</taxon>
        <taxon>Duplodnaviria</taxon>
        <taxon>Heunggongvirae</taxon>
        <taxon>Uroviricota</taxon>
        <taxon>Caudoviricetes</taxon>
        <taxon>Peduoviridae</taxon>
        <taxon>Maltschvirus</taxon>
        <taxon>Maltschvirus maltsch</taxon>
    </lineage>
</organism>
<proteinExistence type="predicted"/>
<accession>A0A6J5L735</accession>
<protein>
    <submittedName>
        <fullName evidence="1">Uncharacterized protein</fullName>
    </submittedName>
</protein>
<reference evidence="1" key="1">
    <citation type="submission" date="2020-04" db="EMBL/GenBank/DDBJ databases">
        <authorList>
            <person name="Chiriac C."/>
            <person name="Salcher M."/>
            <person name="Ghai R."/>
            <person name="Kavagutti S V."/>
        </authorList>
    </citation>
    <scope>NUCLEOTIDE SEQUENCE</scope>
</reference>
<gene>
    <name evidence="1" type="ORF">UFOVP117_302</name>
</gene>
<evidence type="ECO:0000313" key="1">
    <source>
        <dbReference type="EMBL" id="CAB4130194.1"/>
    </source>
</evidence>
<sequence>MNIKKLIKKVLTESVEKPLISEHLNYHITNDVPLNDNIFRFGSEEFFNVINEARELYYEGMVELNEDDVELIESDFGTQVKLSSGRIIYLDTPMEESFISEAEHNGKKVELGKPRRNSGGGKKYVVYVKNPSTGKVKKISFGDVHGGLTAKVSNPKARKSFAARHQCAKKKDRLTAGYWACRLNRFGYLWGGKTYPGFW</sequence>